<dbReference type="InterPro" id="IPR043129">
    <property type="entry name" value="ATPase_NBD"/>
</dbReference>
<protein>
    <submittedName>
        <fullName evidence="1">Protein mlc</fullName>
    </submittedName>
</protein>
<dbReference type="EMBL" id="VSSQ01085575">
    <property type="protein sequence ID" value="MPN33187.1"/>
    <property type="molecule type" value="Genomic_DNA"/>
</dbReference>
<gene>
    <name evidence="1" type="primary">mlc_8</name>
    <name evidence="1" type="ORF">SDC9_180671</name>
</gene>
<sequence length="210" mass="23316">MDREKGIVYNVQNIKNWDEVHLKSLLEAEFALPVHIDNDANCFAYGEKIFGKGRDFENFVGITLGTGVGGGIIQDSHLLFDSNCGSGEFGEIPYLDSILEEYCGSRFFIRISGRSGYEIAVKAREGDPESIEIYNQYGKHISMLVKVILLILDPQAIIFGGSISRSFDLFSEAMYENLKNFPYPKSVDKIKILTSDLHNMGILGAGALCV</sequence>
<dbReference type="SUPFAM" id="SSF53067">
    <property type="entry name" value="Actin-like ATPase domain"/>
    <property type="match status" value="1"/>
</dbReference>
<dbReference type="InterPro" id="IPR000600">
    <property type="entry name" value="ROK"/>
</dbReference>
<name>A0A645H2E7_9ZZZZ</name>
<dbReference type="Gene3D" id="3.30.420.40">
    <property type="match status" value="2"/>
</dbReference>
<dbReference type="PANTHER" id="PTHR18964">
    <property type="entry name" value="ROK (REPRESSOR, ORF, KINASE) FAMILY"/>
    <property type="match status" value="1"/>
</dbReference>
<accession>A0A645H2E7</accession>
<comment type="caution">
    <text evidence="1">The sequence shown here is derived from an EMBL/GenBank/DDBJ whole genome shotgun (WGS) entry which is preliminary data.</text>
</comment>
<reference evidence="1" key="1">
    <citation type="submission" date="2019-08" db="EMBL/GenBank/DDBJ databases">
        <authorList>
            <person name="Kucharzyk K."/>
            <person name="Murdoch R.W."/>
            <person name="Higgins S."/>
            <person name="Loffler F."/>
        </authorList>
    </citation>
    <scope>NUCLEOTIDE SEQUENCE</scope>
</reference>
<organism evidence="1">
    <name type="scientific">bioreactor metagenome</name>
    <dbReference type="NCBI Taxonomy" id="1076179"/>
    <lineage>
        <taxon>unclassified sequences</taxon>
        <taxon>metagenomes</taxon>
        <taxon>ecological metagenomes</taxon>
    </lineage>
</organism>
<dbReference type="AlphaFoldDB" id="A0A645H2E7"/>
<dbReference type="Pfam" id="PF00480">
    <property type="entry name" value="ROK"/>
    <property type="match status" value="2"/>
</dbReference>
<proteinExistence type="predicted"/>
<evidence type="ECO:0000313" key="1">
    <source>
        <dbReference type="EMBL" id="MPN33187.1"/>
    </source>
</evidence>
<dbReference type="PANTHER" id="PTHR18964:SF149">
    <property type="entry name" value="BIFUNCTIONAL UDP-N-ACETYLGLUCOSAMINE 2-EPIMERASE_N-ACETYLMANNOSAMINE KINASE"/>
    <property type="match status" value="1"/>
</dbReference>